<feature type="disulfide bond" evidence="8">
    <location>
        <begin position="408"/>
        <end position="426"/>
    </location>
</feature>
<dbReference type="SMART" id="SM00192">
    <property type="entry name" value="LDLa"/>
    <property type="match status" value="2"/>
</dbReference>
<evidence type="ECO:0000256" key="9">
    <source>
        <dbReference type="SAM" id="MobiDB-lite"/>
    </source>
</evidence>
<keyword evidence="4" id="KW-0677">Repeat</keyword>
<comment type="caution">
    <text evidence="8">Lacks conserved residue(s) required for the propagation of feature annotation.</text>
</comment>
<feature type="region of interest" description="Disordered" evidence="9">
    <location>
        <begin position="80"/>
        <end position="99"/>
    </location>
</feature>
<evidence type="ECO:0000313" key="10">
    <source>
        <dbReference type="EMBL" id="CAG5111525.1"/>
    </source>
</evidence>
<organism evidence="10 11">
    <name type="scientific">Oikopleura dioica</name>
    <name type="common">Tunicate</name>
    <dbReference type="NCBI Taxonomy" id="34765"/>
    <lineage>
        <taxon>Eukaryota</taxon>
        <taxon>Metazoa</taxon>
        <taxon>Chordata</taxon>
        <taxon>Tunicata</taxon>
        <taxon>Appendicularia</taxon>
        <taxon>Copelata</taxon>
        <taxon>Oikopleuridae</taxon>
        <taxon>Oikopleura</taxon>
    </lineage>
</organism>
<evidence type="ECO:0000256" key="8">
    <source>
        <dbReference type="PROSITE-ProRule" id="PRU00124"/>
    </source>
</evidence>
<feature type="region of interest" description="Disordered" evidence="9">
    <location>
        <begin position="452"/>
        <end position="496"/>
    </location>
</feature>
<feature type="compositionally biased region" description="Low complexity" evidence="9">
    <location>
        <begin position="452"/>
        <end position="481"/>
    </location>
</feature>
<keyword evidence="11" id="KW-1185">Reference proteome</keyword>
<evidence type="ECO:0000256" key="6">
    <source>
        <dbReference type="ARBA" id="ARBA00023136"/>
    </source>
</evidence>
<dbReference type="InterPro" id="IPR036055">
    <property type="entry name" value="LDL_receptor-like_sf"/>
</dbReference>
<name>A0ABN7T1H3_OIKDI</name>
<dbReference type="PANTHER" id="PTHR24270">
    <property type="entry name" value="LOW-DENSITY LIPOPROTEIN RECEPTOR-RELATED"/>
    <property type="match status" value="1"/>
</dbReference>
<dbReference type="PROSITE" id="PS01209">
    <property type="entry name" value="LDLRA_1"/>
    <property type="match status" value="1"/>
</dbReference>
<accession>A0ABN7T1H3</accession>
<evidence type="ECO:0000256" key="5">
    <source>
        <dbReference type="ARBA" id="ARBA00022989"/>
    </source>
</evidence>
<protein>
    <submittedName>
        <fullName evidence="10">Oidioi.mRNA.OKI2018_I69.chr2.g5826.t1.cds</fullName>
    </submittedName>
</protein>
<dbReference type="SUPFAM" id="SSF57424">
    <property type="entry name" value="LDL receptor-like module"/>
    <property type="match status" value="2"/>
</dbReference>
<evidence type="ECO:0000256" key="4">
    <source>
        <dbReference type="ARBA" id="ARBA00022737"/>
    </source>
</evidence>
<gene>
    <name evidence="10" type="ORF">OKIOD_LOCUS14591</name>
</gene>
<reference evidence="10 11" key="1">
    <citation type="submission" date="2021-04" db="EMBL/GenBank/DDBJ databases">
        <authorList>
            <person name="Bliznina A."/>
        </authorList>
    </citation>
    <scope>NUCLEOTIDE SEQUENCE [LARGE SCALE GENOMIC DNA]</scope>
</reference>
<keyword evidence="7 8" id="KW-1015">Disulfide bond</keyword>
<evidence type="ECO:0000256" key="1">
    <source>
        <dbReference type="ARBA" id="ARBA00004167"/>
    </source>
</evidence>
<dbReference type="Pfam" id="PF00057">
    <property type="entry name" value="Ldl_recept_a"/>
    <property type="match status" value="2"/>
</dbReference>
<evidence type="ECO:0000256" key="7">
    <source>
        <dbReference type="ARBA" id="ARBA00023157"/>
    </source>
</evidence>
<dbReference type="CDD" id="cd00112">
    <property type="entry name" value="LDLa"/>
    <property type="match status" value="2"/>
</dbReference>
<comment type="subcellular location">
    <subcellularLocation>
        <location evidence="2">Endomembrane system</location>
    </subcellularLocation>
    <subcellularLocation>
        <location evidence="1">Membrane</location>
        <topology evidence="1">Single-pass membrane protein</topology>
    </subcellularLocation>
</comment>
<dbReference type="EMBL" id="OU015567">
    <property type="protein sequence ID" value="CAG5111525.1"/>
    <property type="molecule type" value="Genomic_DNA"/>
</dbReference>
<dbReference type="Gene3D" id="4.10.400.10">
    <property type="entry name" value="Low-density Lipoprotein Receptor"/>
    <property type="match status" value="2"/>
</dbReference>
<evidence type="ECO:0000256" key="2">
    <source>
        <dbReference type="ARBA" id="ARBA00004308"/>
    </source>
</evidence>
<keyword evidence="6" id="KW-0472">Membrane</keyword>
<dbReference type="PROSITE" id="PS50068">
    <property type="entry name" value="LDLRA_2"/>
    <property type="match status" value="2"/>
</dbReference>
<keyword evidence="3" id="KW-0812">Transmembrane</keyword>
<dbReference type="InterPro" id="IPR023415">
    <property type="entry name" value="LDLR_class-A_CS"/>
</dbReference>
<feature type="disulfide bond" evidence="8">
    <location>
        <begin position="420"/>
        <end position="435"/>
    </location>
</feature>
<evidence type="ECO:0000313" key="11">
    <source>
        <dbReference type="Proteomes" id="UP001158576"/>
    </source>
</evidence>
<proteinExistence type="predicted"/>
<feature type="disulfide bond" evidence="8">
    <location>
        <begin position="52"/>
        <end position="67"/>
    </location>
</feature>
<dbReference type="Proteomes" id="UP001158576">
    <property type="component" value="Chromosome 2"/>
</dbReference>
<dbReference type="InterPro" id="IPR050685">
    <property type="entry name" value="LDLR"/>
</dbReference>
<dbReference type="InterPro" id="IPR002172">
    <property type="entry name" value="LDrepeatLR_classA_rpt"/>
</dbReference>
<dbReference type="PRINTS" id="PR00261">
    <property type="entry name" value="LDLRECEPTOR"/>
</dbReference>
<evidence type="ECO:0000256" key="3">
    <source>
        <dbReference type="ARBA" id="ARBA00022692"/>
    </source>
</evidence>
<sequence>MVRATVALLTVGSAQETGDSDVLPTRWPLTPCAAGNYRCSDGVSCVDLSSFCDGITDCADASDETVCSRLRDAFEEAKPRLRRQGASANPNYAASKSDSSDSRYRRQAFPAFTTASPFFFGDVTTGGFDDFFGFDITTQSLLDGDFFNLATTGFPAFGPALATTADPFGGDLFFNPTTQSPMNLPSFTTESLLNFFGDTVTEDPLFGDLLTTAGLFPGMLQTTEASFIFPPVQTTVPSEFPDLLPATTEETFFEIPTTPATVFLPPQTTQDIFDLNIATTPAPAFPEQTTEGFVFPEVQTTDDPFVFPEQTTAGFQIPTTEGFDLSLLGTTPAGLPDLLFPATTADPFGGIFPATTEGLVFPDFQTTPFPSFTTEGLPLFPDVTTESLVFPSFTTAAPTVDSGDFFTCANGDRVPVDVVCDKIADCLDGSDELNCPDDTTEIPTTIVPTTTEPMIEPTTESSTTVTTSTATTATTTSTGSTIPARAPSGPPPDADEEQYERWFDTFMNWRAAIFNDWLNVMKVYQQRSGIKTDDNSSCSSASLSFCSNGRKTCKDDLDGCQYCFCYGLRYS</sequence>
<keyword evidence="5" id="KW-1133">Transmembrane helix</keyword>